<reference evidence="3" key="1">
    <citation type="submission" date="2025-08" db="UniProtKB">
        <authorList>
            <consortium name="RefSeq"/>
        </authorList>
    </citation>
    <scope>IDENTIFICATION</scope>
</reference>
<dbReference type="FunCoup" id="A0A6I9QD48">
    <property type="interactions" value="182"/>
</dbReference>
<evidence type="ECO:0000313" key="3">
    <source>
        <dbReference type="RefSeq" id="XP_010907408.1"/>
    </source>
</evidence>
<keyword evidence="2" id="KW-1185">Reference proteome</keyword>
<dbReference type="Proteomes" id="UP000504607">
    <property type="component" value="Unplaced"/>
</dbReference>
<dbReference type="InParanoid" id="A0A6I9QD48"/>
<gene>
    <name evidence="3" type="primary">LOC105034083</name>
</gene>
<dbReference type="PANTHER" id="PTHR37258:SF1">
    <property type="entry name" value="FANTOM PROTEIN"/>
    <property type="match status" value="1"/>
</dbReference>
<evidence type="ECO:0000256" key="1">
    <source>
        <dbReference type="SAM" id="MobiDB-lite"/>
    </source>
</evidence>
<accession>A0A6I9QD48</accession>
<protein>
    <submittedName>
        <fullName evidence="3">Uncharacterized protein LOC105034083</fullName>
    </submittedName>
</protein>
<feature type="region of interest" description="Disordered" evidence="1">
    <location>
        <begin position="161"/>
        <end position="199"/>
    </location>
</feature>
<evidence type="ECO:0000313" key="2">
    <source>
        <dbReference type="Proteomes" id="UP000504607"/>
    </source>
</evidence>
<dbReference type="OrthoDB" id="684590at2759"/>
<organism evidence="2 3">
    <name type="scientific">Elaeis guineensis var. tenera</name>
    <name type="common">Oil palm</name>
    <dbReference type="NCBI Taxonomy" id="51953"/>
    <lineage>
        <taxon>Eukaryota</taxon>
        <taxon>Viridiplantae</taxon>
        <taxon>Streptophyta</taxon>
        <taxon>Embryophyta</taxon>
        <taxon>Tracheophyta</taxon>
        <taxon>Spermatophyta</taxon>
        <taxon>Magnoliopsida</taxon>
        <taxon>Liliopsida</taxon>
        <taxon>Arecaceae</taxon>
        <taxon>Arecoideae</taxon>
        <taxon>Cocoseae</taxon>
        <taxon>Elaeidinae</taxon>
        <taxon>Elaeis</taxon>
    </lineage>
</organism>
<feature type="compositionally biased region" description="Basic residues" evidence="1">
    <location>
        <begin position="301"/>
        <end position="314"/>
    </location>
</feature>
<feature type="compositionally biased region" description="Basic and acidic residues" evidence="1">
    <location>
        <begin position="260"/>
        <end position="295"/>
    </location>
</feature>
<sequence>MLCSRSSSNWLDRLHTSKGLSIPADLDLDQFLSSIPNPNPNSNPKSCSPRPPEARPSDAPLSQPTGDKPAASRRRWKQQPPPPEEVAAGNKIFVGEKEQLFDLMSSALAELFIMRDHSATGILGPSKKSARKQPNPKACVPSASASIDGSFLAGAAAACHVPPATSPSSADNSVAEAKKSRTKARRKRGTTGSPVESDLSTYSKTEVTVIDTSSPGWKSEKLIFRKGMVWKVRDKKLWNVCRKKRKVGLVERLIGEKEKEQPLIDMKEPSPKEHSGSVDEGGAHAENRDASREMDDQIQIPKRRPRFSRSPRVRAAKDSSAFHLITSRKNDPAFPRRTPKGG</sequence>
<feature type="compositionally biased region" description="Low complexity" evidence="1">
    <location>
        <begin position="33"/>
        <end position="48"/>
    </location>
</feature>
<feature type="compositionally biased region" description="Basic residues" evidence="1">
    <location>
        <begin position="180"/>
        <end position="189"/>
    </location>
</feature>
<dbReference type="RefSeq" id="XP_010907408.1">
    <property type="nucleotide sequence ID" value="XM_010909106.3"/>
</dbReference>
<feature type="region of interest" description="Disordered" evidence="1">
    <location>
        <begin position="260"/>
        <end position="342"/>
    </location>
</feature>
<proteinExistence type="predicted"/>
<feature type="region of interest" description="Disordered" evidence="1">
    <location>
        <begin position="31"/>
        <end position="90"/>
    </location>
</feature>
<dbReference type="PANTHER" id="PTHR37258">
    <property type="entry name" value="FANTOM PROTEIN"/>
    <property type="match status" value="1"/>
</dbReference>
<name>A0A6I9QD48_ELAGV</name>
<dbReference type="AlphaFoldDB" id="A0A6I9QD48"/>
<dbReference type="KEGG" id="egu:105034083"/>
<dbReference type="GeneID" id="105034083"/>